<evidence type="ECO:0000256" key="4">
    <source>
        <dbReference type="ARBA" id="ARBA00013346"/>
    </source>
</evidence>
<reference evidence="13 14" key="1">
    <citation type="submission" date="2015-11" db="EMBL/GenBank/DDBJ databases">
        <title>Draft genome sequence of Paramesorhizobium deserti A-3-E, a strain highly resistant to diverse beta-lactam antibiotics.</title>
        <authorList>
            <person name="Lv R."/>
            <person name="Yang X."/>
            <person name="Fang N."/>
            <person name="Guo J."/>
            <person name="Luo X."/>
            <person name="Peng F."/>
            <person name="Yang R."/>
            <person name="Cui Y."/>
            <person name="Fang C."/>
            <person name="Song Y."/>
        </authorList>
    </citation>
    <scope>NUCLEOTIDE SEQUENCE [LARGE SCALE GENOMIC DNA]</scope>
    <source>
        <strain evidence="13 14">A-3-E</strain>
    </source>
</reference>
<evidence type="ECO:0000256" key="5">
    <source>
        <dbReference type="ARBA" id="ARBA00022490"/>
    </source>
</evidence>
<evidence type="ECO:0000313" key="13">
    <source>
        <dbReference type="EMBL" id="KXF77231.1"/>
    </source>
</evidence>
<gene>
    <name evidence="13" type="primary">pcm</name>
    <name evidence="13" type="ORF">ATN84_07445</name>
</gene>
<dbReference type="EC" id="2.1.1.77" evidence="3"/>
<keyword evidence="6 13" id="KW-0489">Methyltransferase</keyword>
<dbReference type="Gene3D" id="3.40.50.150">
    <property type="entry name" value="Vaccinia Virus protein VP39"/>
    <property type="match status" value="1"/>
</dbReference>
<comment type="caution">
    <text evidence="13">The sequence shown here is derived from an EMBL/GenBank/DDBJ whole genome shotgun (WGS) entry which is preliminary data.</text>
</comment>
<dbReference type="OrthoDB" id="9810066at2"/>
<evidence type="ECO:0000256" key="6">
    <source>
        <dbReference type="ARBA" id="ARBA00022603"/>
    </source>
</evidence>
<dbReference type="Proteomes" id="UP000070107">
    <property type="component" value="Unassembled WGS sequence"/>
</dbReference>
<dbReference type="PANTHER" id="PTHR11579">
    <property type="entry name" value="PROTEIN-L-ISOASPARTATE O-METHYLTRANSFERASE"/>
    <property type="match status" value="1"/>
</dbReference>
<sequence>MTPKLSEREDFAAFVLRMRGRGMNDPRLFSAIEATPRRGFVNGLWADVAYKNRTIPLDCGEYIEGLDDQARMISALNVEEGHRVLEIGAGSGFTACIMGRLGGRVTTIDRYRTLVDQARQRLQALKIENVTVLQADGRHGPPGGGPFDRIIVWPAFESMPRHFVDLLASNGVMIAPIGPTDGQQVICRLAKIGSRFEREDLMLVRYQPFIEGVASVL</sequence>
<feature type="coiled-coil region" evidence="12">
    <location>
        <begin position="108"/>
        <end position="135"/>
    </location>
</feature>
<dbReference type="EMBL" id="LNTU01000012">
    <property type="protein sequence ID" value="KXF77231.1"/>
    <property type="molecule type" value="Genomic_DNA"/>
</dbReference>
<dbReference type="RefSeq" id="WP_068881419.1">
    <property type="nucleotide sequence ID" value="NZ_LNTU01000012.1"/>
</dbReference>
<evidence type="ECO:0000256" key="8">
    <source>
        <dbReference type="ARBA" id="ARBA00022691"/>
    </source>
</evidence>
<keyword evidence="12" id="KW-0175">Coiled coil</keyword>
<evidence type="ECO:0000256" key="9">
    <source>
        <dbReference type="ARBA" id="ARBA00030757"/>
    </source>
</evidence>
<dbReference type="SUPFAM" id="SSF53335">
    <property type="entry name" value="S-adenosyl-L-methionine-dependent methyltransferases"/>
    <property type="match status" value="1"/>
</dbReference>
<dbReference type="InterPro" id="IPR000682">
    <property type="entry name" value="PCMT"/>
</dbReference>
<keyword evidence="5" id="KW-0963">Cytoplasm</keyword>
<evidence type="ECO:0000256" key="11">
    <source>
        <dbReference type="ARBA" id="ARBA00031350"/>
    </source>
</evidence>
<accession>A0A135HVN7</accession>
<dbReference type="InterPro" id="IPR029063">
    <property type="entry name" value="SAM-dependent_MTases_sf"/>
</dbReference>
<evidence type="ECO:0000256" key="12">
    <source>
        <dbReference type="SAM" id="Coils"/>
    </source>
</evidence>
<dbReference type="Pfam" id="PF01135">
    <property type="entry name" value="PCMT"/>
    <property type="match status" value="1"/>
</dbReference>
<evidence type="ECO:0000256" key="7">
    <source>
        <dbReference type="ARBA" id="ARBA00022679"/>
    </source>
</evidence>
<protein>
    <recommendedName>
        <fullName evidence="4">Protein-L-isoaspartate O-methyltransferase</fullName>
        <ecNumber evidence="3">2.1.1.77</ecNumber>
    </recommendedName>
    <alternativeName>
        <fullName evidence="11">L-isoaspartyl protein carboxyl methyltransferase</fullName>
    </alternativeName>
    <alternativeName>
        <fullName evidence="9">Protein L-isoaspartyl methyltransferase</fullName>
    </alternativeName>
    <alternativeName>
        <fullName evidence="10">Protein-beta-aspartate methyltransferase</fullName>
    </alternativeName>
</protein>
<evidence type="ECO:0000256" key="10">
    <source>
        <dbReference type="ARBA" id="ARBA00031323"/>
    </source>
</evidence>
<dbReference type="GO" id="GO:0032259">
    <property type="term" value="P:methylation"/>
    <property type="evidence" value="ECO:0007669"/>
    <property type="project" value="UniProtKB-KW"/>
</dbReference>
<evidence type="ECO:0000313" key="14">
    <source>
        <dbReference type="Proteomes" id="UP000070107"/>
    </source>
</evidence>
<keyword evidence="14" id="KW-1185">Reference proteome</keyword>
<dbReference type="STRING" id="1494590.ATN84_07445"/>
<evidence type="ECO:0000256" key="3">
    <source>
        <dbReference type="ARBA" id="ARBA00011890"/>
    </source>
</evidence>
<comment type="subcellular location">
    <subcellularLocation>
        <location evidence="1">Cytoplasm</location>
    </subcellularLocation>
</comment>
<organism evidence="13 14">
    <name type="scientific">Paramesorhizobium deserti</name>
    <dbReference type="NCBI Taxonomy" id="1494590"/>
    <lineage>
        <taxon>Bacteria</taxon>
        <taxon>Pseudomonadati</taxon>
        <taxon>Pseudomonadota</taxon>
        <taxon>Alphaproteobacteria</taxon>
        <taxon>Hyphomicrobiales</taxon>
        <taxon>Phyllobacteriaceae</taxon>
        <taxon>Paramesorhizobium</taxon>
    </lineage>
</organism>
<dbReference type="GO" id="GO:0004719">
    <property type="term" value="F:protein-L-isoaspartate (D-aspartate) O-methyltransferase activity"/>
    <property type="evidence" value="ECO:0007669"/>
    <property type="project" value="UniProtKB-EC"/>
</dbReference>
<proteinExistence type="inferred from homology"/>
<keyword evidence="7 13" id="KW-0808">Transferase</keyword>
<evidence type="ECO:0000256" key="1">
    <source>
        <dbReference type="ARBA" id="ARBA00004496"/>
    </source>
</evidence>
<dbReference type="AlphaFoldDB" id="A0A135HVN7"/>
<dbReference type="CDD" id="cd02440">
    <property type="entry name" value="AdoMet_MTases"/>
    <property type="match status" value="1"/>
</dbReference>
<dbReference type="GO" id="GO:0005737">
    <property type="term" value="C:cytoplasm"/>
    <property type="evidence" value="ECO:0007669"/>
    <property type="project" value="UniProtKB-SubCell"/>
</dbReference>
<dbReference type="PANTHER" id="PTHR11579:SF0">
    <property type="entry name" value="PROTEIN-L-ISOASPARTATE(D-ASPARTATE) O-METHYLTRANSFERASE"/>
    <property type="match status" value="1"/>
</dbReference>
<keyword evidence="8" id="KW-0949">S-adenosyl-L-methionine</keyword>
<name>A0A135HVN7_9HYPH</name>
<comment type="similarity">
    <text evidence="2">Belongs to the methyltransferase superfamily. L-isoaspartyl/D-aspartyl protein methyltransferase family.</text>
</comment>
<dbReference type="NCBIfam" id="NF001453">
    <property type="entry name" value="PRK00312.1"/>
    <property type="match status" value="1"/>
</dbReference>
<evidence type="ECO:0000256" key="2">
    <source>
        <dbReference type="ARBA" id="ARBA00005369"/>
    </source>
</evidence>